<evidence type="ECO:0000256" key="2">
    <source>
        <dbReference type="ARBA" id="ARBA00005336"/>
    </source>
</evidence>
<keyword evidence="8" id="KW-1185">Reference proteome</keyword>
<evidence type="ECO:0000256" key="4">
    <source>
        <dbReference type="ARBA" id="ARBA00022801"/>
    </source>
</evidence>
<dbReference type="EC" id="3.2.1.21" evidence="3"/>
<accession>A0A6A6DTQ0</accession>
<proteinExistence type="inferred from homology"/>
<dbReference type="Gene3D" id="2.60.40.10">
    <property type="entry name" value="Immunoglobulins"/>
    <property type="match status" value="1"/>
</dbReference>
<evidence type="ECO:0000259" key="6">
    <source>
        <dbReference type="Pfam" id="PF14310"/>
    </source>
</evidence>
<sequence length="146" mass="16380">MFDRLVFSVAVANPNTIVVNTTGVPLKLRGSETKKAILDVLVEDGRKSEGAFGYGLSYIRLEFCNVALSGCLENDTYEKAKLTEKVKNGGDRTSAETMQVYLEPPQVERLDRPVKQLVEFAKVELNSEEVKEVEMQFGERWSCVLE</sequence>
<evidence type="ECO:0000256" key="5">
    <source>
        <dbReference type="ARBA" id="ARBA00023295"/>
    </source>
</evidence>
<dbReference type="EMBL" id="ML994648">
    <property type="protein sequence ID" value="KAF2182443.1"/>
    <property type="molecule type" value="Genomic_DNA"/>
</dbReference>
<comment type="similarity">
    <text evidence="2">Belongs to the glycosyl hydrolase 3 family.</text>
</comment>
<keyword evidence="5" id="KW-0326">Glycosidase</keyword>
<keyword evidence="4" id="KW-0378">Hydrolase</keyword>
<reference evidence="7" key="1">
    <citation type="journal article" date="2020" name="Stud. Mycol.">
        <title>101 Dothideomycetes genomes: a test case for predicting lifestyles and emergence of pathogens.</title>
        <authorList>
            <person name="Haridas S."/>
            <person name="Albert R."/>
            <person name="Binder M."/>
            <person name="Bloem J."/>
            <person name="Labutti K."/>
            <person name="Salamov A."/>
            <person name="Andreopoulos B."/>
            <person name="Baker S."/>
            <person name="Barry K."/>
            <person name="Bills G."/>
            <person name="Bluhm B."/>
            <person name="Cannon C."/>
            <person name="Castanera R."/>
            <person name="Culley D."/>
            <person name="Daum C."/>
            <person name="Ezra D."/>
            <person name="Gonzalez J."/>
            <person name="Henrissat B."/>
            <person name="Kuo A."/>
            <person name="Liang C."/>
            <person name="Lipzen A."/>
            <person name="Lutzoni F."/>
            <person name="Magnuson J."/>
            <person name="Mondo S."/>
            <person name="Nolan M."/>
            <person name="Ohm R."/>
            <person name="Pangilinan J."/>
            <person name="Park H.-J."/>
            <person name="Ramirez L."/>
            <person name="Alfaro M."/>
            <person name="Sun H."/>
            <person name="Tritt A."/>
            <person name="Yoshinaga Y."/>
            <person name="Zwiers L.-H."/>
            <person name="Turgeon B."/>
            <person name="Goodwin S."/>
            <person name="Spatafora J."/>
            <person name="Crous P."/>
            <person name="Grigoriev I."/>
        </authorList>
    </citation>
    <scope>NUCLEOTIDE SEQUENCE</scope>
    <source>
        <strain evidence="7">CBS 207.26</strain>
    </source>
</reference>
<dbReference type="PANTHER" id="PTHR42715">
    <property type="entry name" value="BETA-GLUCOSIDASE"/>
    <property type="match status" value="1"/>
</dbReference>
<name>A0A6A6DTQ0_9PEZI</name>
<dbReference type="InterPro" id="IPR026891">
    <property type="entry name" value="Fn3-like"/>
</dbReference>
<gene>
    <name evidence="7" type="ORF">K469DRAFT_752206</name>
</gene>
<dbReference type="AlphaFoldDB" id="A0A6A6DTQ0"/>
<evidence type="ECO:0000313" key="7">
    <source>
        <dbReference type="EMBL" id="KAF2182443.1"/>
    </source>
</evidence>
<evidence type="ECO:0000256" key="1">
    <source>
        <dbReference type="ARBA" id="ARBA00000448"/>
    </source>
</evidence>
<evidence type="ECO:0000313" key="8">
    <source>
        <dbReference type="Proteomes" id="UP000800200"/>
    </source>
</evidence>
<evidence type="ECO:0000256" key="3">
    <source>
        <dbReference type="ARBA" id="ARBA00012744"/>
    </source>
</evidence>
<dbReference type="GO" id="GO:0008422">
    <property type="term" value="F:beta-glucosidase activity"/>
    <property type="evidence" value="ECO:0007669"/>
    <property type="project" value="UniProtKB-EC"/>
</dbReference>
<organism evidence="7 8">
    <name type="scientific">Zopfia rhizophila CBS 207.26</name>
    <dbReference type="NCBI Taxonomy" id="1314779"/>
    <lineage>
        <taxon>Eukaryota</taxon>
        <taxon>Fungi</taxon>
        <taxon>Dikarya</taxon>
        <taxon>Ascomycota</taxon>
        <taxon>Pezizomycotina</taxon>
        <taxon>Dothideomycetes</taxon>
        <taxon>Dothideomycetes incertae sedis</taxon>
        <taxon>Zopfiaceae</taxon>
        <taxon>Zopfia</taxon>
    </lineage>
</organism>
<dbReference type="InterPro" id="IPR013783">
    <property type="entry name" value="Ig-like_fold"/>
</dbReference>
<dbReference type="PANTHER" id="PTHR42715:SF10">
    <property type="entry name" value="BETA-GLUCOSIDASE"/>
    <property type="match status" value="1"/>
</dbReference>
<dbReference type="InterPro" id="IPR050288">
    <property type="entry name" value="Cellulose_deg_GH3"/>
</dbReference>
<protein>
    <recommendedName>
        <fullName evidence="3">beta-glucosidase</fullName>
        <ecNumber evidence="3">3.2.1.21</ecNumber>
    </recommendedName>
</protein>
<dbReference type="Pfam" id="PF14310">
    <property type="entry name" value="Fn3-like"/>
    <property type="match status" value="1"/>
</dbReference>
<feature type="domain" description="Fibronectin type III-like" evidence="6">
    <location>
        <begin position="96"/>
        <end position="137"/>
    </location>
</feature>
<dbReference type="Proteomes" id="UP000800200">
    <property type="component" value="Unassembled WGS sequence"/>
</dbReference>
<comment type="catalytic activity">
    <reaction evidence="1">
        <text>Hydrolysis of terminal, non-reducing beta-D-glucosyl residues with release of beta-D-glucose.</text>
        <dbReference type="EC" id="3.2.1.21"/>
    </reaction>
</comment>